<comment type="caution">
    <text evidence="2">The sequence shown here is derived from an EMBL/GenBank/DDBJ whole genome shotgun (WGS) entry which is preliminary data.</text>
</comment>
<gene>
    <name evidence="2" type="ORF">CDAR_381771</name>
</gene>
<proteinExistence type="predicted"/>
<protein>
    <submittedName>
        <fullName evidence="2">Uncharacterized protein</fullName>
    </submittedName>
</protein>
<keyword evidence="1" id="KW-0732">Signal</keyword>
<keyword evidence="3" id="KW-1185">Reference proteome</keyword>
<reference evidence="2 3" key="1">
    <citation type="submission" date="2021-06" db="EMBL/GenBank/DDBJ databases">
        <title>Caerostris darwini draft genome.</title>
        <authorList>
            <person name="Kono N."/>
            <person name="Arakawa K."/>
        </authorList>
    </citation>
    <scope>NUCLEOTIDE SEQUENCE [LARGE SCALE GENOMIC DNA]</scope>
</reference>
<evidence type="ECO:0000313" key="3">
    <source>
        <dbReference type="Proteomes" id="UP001054837"/>
    </source>
</evidence>
<accession>A0AAV4V553</accession>
<feature type="signal peptide" evidence="1">
    <location>
        <begin position="1"/>
        <end position="19"/>
    </location>
</feature>
<dbReference type="AlphaFoldDB" id="A0AAV4V553"/>
<evidence type="ECO:0000256" key="1">
    <source>
        <dbReference type="SAM" id="SignalP"/>
    </source>
</evidence>
<organism evidence="2 3">
    <name type="scientific">Caerostris darwini</name>
    <dbReference type="NCBI Taxonomy" id="1538125"/>
    <lineage>
        <taxon>Eukaryota</taxon>
        <taxon>Metazoa</taxon>
        <taxon>Ecdysozoa</taxon>
        <taxon>Arthropoda</taxon>
        <taxon>Chelicerata</taxon>
        <taxon>Arachnida</taxon>
        <taxon>Araneae</taxon>
        <taxon>Araneomorphae</taxon>
        <taxon>Entelegynae</taxon>
        <taxon>Araneoidea</taxon>
        <taxon>Araneidae</taxon>
        <taxon>Caerostris</taxon>
    </lineage>
</organism>
<evidence type="ECO:0000313" key="2">
    <source>
        <dbReference type="EMBL" id="GIY65246.1"/>
    </source>
</evidence>
<feature type="chain" id="PRO_5043786322" evidence="1">
    <location>
        <begin position="20"/>
        <end position="193"/>
    </location>
</feature>
<dbReference type="Proteomes" id="UP001054837">
    <property type="component" value="Unassembled WGS sequence"/>
</dbReference>
<name>A0AAV4V553_9ARAC</name>
<sequence length="193" mass="21302">MVEWRGVFVSVMICFLGEGEVRVIICLCEALHQVVRAIARLGEGFSEDTCGISAQFCLMEWRGKVLDMGKPLKADTVELSFRLISVEPFRFLECIFSQCSISAPLPSIAKWRQTEKEEEIEQNPHFIPSFHSPTLIPTTLLCSIGSLKEVGEKGIGLLFRGVVGVGGNVIVSAANLSPIDPLLEFLLSFLVCR</sequence>
<dbReference type="EMBL" id="BPLQ01012408">
    <property type="protein sequence ID" value="GIY65246.1"/>
    <property type="molecule type" value="Genomic_DNA"/>
</dbReference>